<keyword evidence="2" id="KW-1185">Reference proteome</keyword>
<dbReference type="Proteomes" id="UP000199004">
    <property type="component" value="Unassembled WGS sequence"/>
</dbReference>
<dbReference type="InterPro" id="IPR001387">
    <property type="entry name" value="Cro/C1-type_HTH"/>
</dbReference>
<evidence type="ECO:0000313" key="1">
    <source>
        <dbReference type="EMBL" id="SDN70680.1"/>
    </source>
</evidence>
<organism evidence="1 2">
    <name type="scientific">Nocardioides szechwanensis</name>
    <dbReference type="NCBI Taxonomy" id="1005944"/>
    <lineage>
        <taxon>Bacteria</taxon>
        <taxon>Bacillati</taxon>
        <taxon>Actinomycetota</taxon>
        <taxon>Actinomycetes</taxon>
        <taxon>Propionibacteriales</taxon>
        <taxon>Nocardioidaceae</taxon>
        <taxon>Nocardioides</taxon>
    </lineage>
</organism>
<evidence type="ECO:0008006" key="3">
    <source>
        <dbReference type="Google" id="ProtNLM"/>
    </source>
</evidence>
<dbReference type="STRING" id="1005944.SAMN05192576_2598"/>
<accession>A0A1H0DKI7</accession>
<dbReference type="InterPro" id="IPR010982">
    <property type="entry name" value="Lambda_DNA-bd_dom_sf"/>
</dbReference>
<dbReference type="SUPFAM" id="SSF47413">
    <property type="entry name" value="lambda repressor-like DNA-binding domains"/>
    <property type="match status" value="1"/>
</dbReference>
<reference evidence="1 2" key="1">
    <citation type="submission" date="2016-10" db="EMBL/GenBank/DDBJ databases">
        <authorList>
            <person name="de Groot N.N."/>
        </authorList>
    </citation>
    <scope>NUCLEOTIDE SEQUENCE [LARGE SCALE GENOMIC DNA]</scope>
    <source>
        <strain evidence="1 2">CGMCC 1.11147</strain>
    </source>
</reference>
<sequence length="208" mass="23371">MSYMTTPMYPVQVMDRDTQAVMDRLNAAHARSGLSLRRFAHALGTDASRFSAYRSGKIAPSAAFLLRAERIADAISRARESRIPTSIDAVLSIGAAHNKGDDDWTYALSLELRDRLRDILRNSMELAEAWEAQPPDIEAHWKALAAAFVSREFHEAGLPAPKWTQGPRLASEWILDTPRLSDDQIKEQTPRWLAERNIFIAEKDLVTA</sequence>
<name>A0A1H0DKI7_9ACTN</name>
<dbReference type="EMBL" id="FNIC01000004">
    <property type="protein sequence ID" value="SDN70680.1"/>
    <property type="molecule type" value="Genomic_DNA"/>
</dbReference>
<evidence type="ECO:0000313" key="2">
    <source>
        <dbReference type="Proteomes" id="UP000199004"/>
    </source>
</evidence>
<gene>
    <name evidence="1" type="ORF">SAMN05192576_2598</name>
</gene>
<protein>
    <recommendedName>
        <fullName evidence="3">Helix-turn-helix domain-containing protein</fullName>
    </recommendedName>
</protein>
<dbReference type="CDD" id="cd00093">
    <property type="entry name" value="HTH_XRE"/>
    <property type="match status" value="1"/>
</dbReference>
<proteinExistence type="predicted"/>
<dbReference type="AlphaFoldDB" id="A0A1H0DKI7"/>
<dbReference type="GO" id="GO:0003677">
    <property type="term" value="F:DNA binding"/>
    <property type="evidence" value="ECO:0007669"/>
    <property type="project" value="InterPro"/>
</dbReference>